<reference evidence="9" key="1">
    <citation type="submission" date="2019-03" db="EMBL/GenBank/DDBJ databases">
        <title>Long read genome sequence of the mycoparasitic Pythium oligandrum ATCC 38472 isolated from sugarbeet rhizosphere.</title>
        <authorList>
            <person name="Gaulin E."/>
        </authorList>
    </citation>
    <scope>NUCLEOTIDE SEQUENCE</scope>
    <source>
        <strain evidence="9">ATCC 38472_TT</strain>
    </source>
</reference>
<dbReference type="SUPFAM" id="SSF50630">
    <property type="entry name" value="Acid proteases"/>
    <property type="match status" value="1"/>
</dbReference>
<evidence type="ECO:0000256" key="2">
    <source>
        <dbReference type="ARBA" id="ARBA00022670"/>
    </source>
</evidence>
<evidence type="ECO:0000256" key="3">
    <source>
        <dbReference type="ARBA" id="ARBA00022729"/>
    </source>
</evidence>
<feature type="region of interest" description="Disordered" evidence="6">
    <location>
        <begin position="478"/>
        <end position="559"/>
    </location>
</feature>
<feature type="transmembrane region" description="Helical" evidence="7">
    <location>
        <begin position="448"/>
        <end position="469"/>
    </location>
</feature>
<feature type="region of interest" description="Disordered" evidence="6">
    <location>
        <begin position="399"/>
        <end position="425"/>
    </location>
</feature>
<organism evidence="9 10">
    <name type="scientific">Pythium oligandrum</name>
    <name type="common">Mycoparasitic fungus</name>
    <dbReference type="NCBI Taxonomy" id="41045"/>
    <lineage>
        <taxon>Eukaryota</taxon>
        <taxon>Sar</taxon>
        <taxon>Stramenopiles</taxon>
        <taxon>Oomycota</taxon>
        <taxon>Peronosporomycetes</taxon>
        <taxon>Pythiales</taxon>
        <taxon>Pythiaceae</taxon>
        <taxon>Pythium</taxon>
    </lineage>
</organism>
<dbReference type="Proteomes" id="UP000794436">
    <property type="component" value="Unassembled WGS sequence"/>
</dbReference>
<keyword evidence="7" id="KW-0472">Membrane</keyword>
<dbReference type="AlphaFoldDB" id="A0A8K1CJT5"/>
<dbReference type="PANTHER" id="PTHR13683">
    <property type="entry name" value="ASPARTYL PROTEASES"/>
    <property type="match status" value="1"/>
</dbReference>
<comment type="similarity">
    <text evidence="1">Belongs to the peptidase A1 family.</text>
</comment>
<keyword evidence="4" id="KW-0378">Hydrolase</keyword>
<dbReference type="PANTHER" id="PTHR13683:SF375">
    <property type="entry name" value="PEPTIDASE A1 DOMAIN-CONTAINING PROTEIN"/>
    <property type="match status" value="1"/>
</dbReference>
<evidence type="ECO:0000256" key="5">
    <source>
        <dbReference type="PIRSR" id="PIRSR601461-1"/>
    </source>
</evidence>
<feature type="domain" description="Peptidase A1" evidence="8">
    <location>
        <begin position="47"/>
        <end position="384"/>
    </location>
</feature>
<name>A0A8K1CJT5_PYTOL</name>
<dbReference type="InterPro" id="IPR001461">
    <property type="entry name" value="Aspartic_peptidase_A1"/>
</dbReference>
<dbReference type="InterPro" id="IPR021109">
    <property type="entry name" value="Peptidase_aspartic_dom_sf"/>
</dbReference>
<dbReference type="PRINTS" id="PR00792">
    <property type="entry name" value="PEPSIN"/>
</dbReference>
<gene>
    <name evidence="9" type="ORF">Poli38472_009093</name>
</gene>
<evidence type="ECO:0000256" key="6">
    <source>
        <dbReference type="SAM" id="MobiDB-lite"/>
    </source>
</evidence>
<evidence type="ECO:0000313" key="9">
    <source>
        <dbReference type="EMBL" id="TMW64926.1"/>
    </source>
</evidence>
<dbReference type="Gene3D" id="2.40.70.10">
    <property type="entry name" value="Acid Proteases"/>
    <property type="match status" value="2"/>
</dbReference>
<keyword evidence="7" id="KW-1133">Transmembrane helix</keyword>
<feature type="active site" evidence="5">
    <location>
        <position position="271"/>
    </location>
</feature>
<dbReference type="GO" id="GO:0004190">
    <property type="term" value="F:aspartic-type endopeptidase activity"/>
    <property type="evidence" value="ECO:0007669"/>
    <property type="project" value="InterPro"/>
</dbReference>
<protein>
    <recommendedName>
        <fullName evidence="8">Peptidase A1 domain-containing protein</fullName>
    </recommendedName>
</protein>
<accession>A0A8K1CJT5</accession>
<dbReference type="GO" id="GO:0006508">
    <property type="term" value="P:proteolysis"/>
    <property type="evidence" value="ECO:0007669"/>
    <property type="project" value="UniProtKB-KW"/>
</dbReference>
<keyword evidence="10" id="KW-1185">Reference proteome</keyword>
<evidence type="ECO:0000313" key="10">
    <source>
        <dbReference type="Proteomes" id="UP000794436"/>
    </source>
</evidence>
<dbReference type="Pfam" id="PF00026">
    <property type="entry name" value="Asp"/>
    <property type="match status" value="1"/>
</dbReference>
<dbReference type="EMBL" id="SPLM01000038">
    <property type="protein sequence ID" value="TMW64926.1"/>
    <property type="molecule type" value="Genomic_DNA"/>
</dbReference>
<feature type="active site" evidence="5">
    <location>
        <position position="65"/>
    </location>
</feature>
<evidence type="ECO:0000256" key="7">
    <source>
        <dbReference type="SAM" id="Phobius"/>
    </source>
</evidence>
<keyword evidence="7" id="KW-0812">Transmembrane</keyword>
<keyword evidence="2" id="KW-0645">Protease</keyword>
<proteinExistence type="inferred from homology"/>
<dbReference type="InterPro" id="IPR033121">
    <property type="entry name" value="PEPTIDASE_A1"/>
</dbReference>
<sequence length="559" mass="60370">MLRLEVQQERIRRRLGEVPENATSGQDVTVSSLVYNEVPLGVGYGTHYTELYLGLPVQRASMIVDTGSHLTALPCTSCHGCGEHTDPLFDLAKSKTAKYMTCKEYSSCNACTENRCHIRQSYTEGSMWSAIVVEDLTWLGGFSSKRANAIVEHYGVRFPFGCQVQETGLFITQKENGIIGFGRDKATLMTYMLKAGRIEHDIFTMCFSPTGGSLVLGGVDLTHHKTQIAYSPLVSHNSGYYPVQVKKILVGDKPVDVTENQINSGKGVIVDSGTTDTFFVSGGSRSFNHLFSKLAGMDYSERRMDLSAKELAKLPNITIILAGANGEEDIALVVPATKYLSKADDGSYYGNFHFTERSGGVLGASTMVGYDVIFDTEGNRVGFAESDCDALKGRKYSEDDTELLPKKPDGPVLSPIDELGSSSSSGSGSLALIAASNKDNQSTTSSSFGFFGQILAVSAVGIVVVAVWLRMRRRGSWTELNESETVRGPLRGEILDDTDTPRASGSPPQARSPGSPGTPPPLGVAVPRFTIGSDSESDHENSPRIVIAPTENPRHGYSH</sequence>
<keyword evidence="3" id="KW-0732">Signal</keyword>
<evidence type="ECO:0000256" key="4">
    <source>
        <dbReference type="ARBA" id="ARBA00022801"/>
    </source>
</evidence>
<dbReference type="PROSITE" id="PS51767">
    <property type="entry name" value="PEPTIDASE_A1"/>
    <property type="match status" value="1"/>
</dbReference>
<feature type="compositionally biased region" description="Basic and acidic residues" evidence="6">
    <location>
        <begin position="399"/>
        <end position="409"/>
    </location>
</feature>
<evidence type="ECO:0000259" key="8">
    <source>
        <dbReference type="PROSITE" id="PS51767"/>
    </source>
</evidence>
<dbReference type="OrthoDB" id="2747330at2759"/>
<comment type="caution">
    <text evidence="9">The sequence shown here is derived from an EMBL/GenBank/DDBJ whole genome shotgun (WGS) entry which is preliminary data.</text>
</comment>
<evidence type="ECO:0000256" key="1">
    <source>
        <dbReference type="ARBA" id="ARBA00007447"/>
    </source>
</evidence>